<proteinExistence type="predicted"/>
<sequence>MDIGICARAQGKSCYEVGHDSSVWVVLASGFRRSSGFKLSETFIFRTLRSYSVVQSRLSHHVRGVGPDRTL</sequence>
<protein>
    <submittedName>
        <fullName evidence="2">Unplaced genomic scaffold scaffold_778, whole genome shotgun sequence</fullName>
    </submittedName>
    <submittedName>
        <fullName evidence="1">Unplaced genomic scaffold scaffold_779, whole genome shotgun sequence</fullName>
    </submittedName>
</protein>
<gene>
    <name evidence="2" type="ORF">PISMIDRAFT_690810</name>
    <name evidence="1" type="ORF">PISMIDRAFT_690815</name>
</gene>
<evidence type="ECO:0000313" key="1">
    <source>
        <dbReference type="EMBL" id="KIK10711.1"/>
    </source>
</evidence>
<reference evidence="3" key="2">
    <citation type="submission" date="2015-01" db="EMBL/GenBank/DDBJ databases">
        <title>Evolutionary Origins and Diversification of the Mycorrhizal Mutualists.</title>
        <authorList>
            <consortium name="DOE Joint Genome Institute"/>
            <consortium name="Mycorrhizal Genomics Consortium"/>
            <person name="Kohler A."/>
            <person name="Kuo A."/>
            <person name="Nagy L.G."/>
            <person name="Floudas D."/>
            <person name="Copeland A."/>
            <person name="Barry K.W."/>
            <person name="Cichocki N."/>
            <person name="Veneault-Fourrey C."/>
            <person name="LaButti K."/>
            <person name="Lindquist E.A."/>
            <person name="Lipzen A."/>
            <person name="Lundell T."/>
            <person name="Morin E."/>
            <person name="Murat C."/>
            <person name="Riley R."/>
            <person name="Ohm R."/>
            <person name="Sun H."/>
            <person name="Tunlid A."/>
            <person name="Henrissat B."/>
            <person name="Grigoriev I.V."/>
            <person name="Hibbett D.S."/>
            <person name="Martin F."/>
        </authorList>
    </citation>
    <scope>NUCLEOTIDE SEQUENCE [LARGE SCALE GENOMIC DNA]</scope>
    <source>
        <strain evidence="2 3">441</strain>
    </source>
</reference>
<dbReference type="AlphaFoldDB" id="A0A0C9Y0G5"/>
<organism evidence="1 3">
    <name type="scientific">Pisolithus microcarpus 441</name>
    <dbReference type="NCBI Taxonomy" id="765257"/>
    <lineage>
        <taxon>Eukaryota</taxon>
        <taxon>Fungi</taxon>
        <taxon>Dikarya</taxon>
        <taxon>Basidiomycota</taxon>
        <taxon>Agaricomycotina</taxon>
        <taxon>Agaricomycetes</taxon>
        <taxon>Agaricomycetidae</taxon>
        <taxon>Boletales</taxon>
        <taxon>Sclerodermatineae</taxon>
        <taxon>Pisolithaceae</taxon>
        <taxon>Pisolithus</taxon>
    </lineage>
</organism>
<name>A0A0C9Y0G5_9AGAM</name>
<dbReference type="EMBL" id="KN834463">
    <property type="protein sequence ID" value="KIK10711.1"/>
    <property type="molecule type" value="Genomic_DNA"/>
</dbReference>
<dbReference type="EMBL" id="KN834462">
    <property type="protein sequence ID" value="KIK10714.1"/>
    <property type="molecule type" value="Genomic_DNA"/>
</dbReference>
<accession>A0A0C9Y0G5</accession>
<reference evidence="1 3" key="1">
    <citation type="submission" date="2014-04" db="EMBL/GenBank/DDBJ databases">
        <authorList>
            <consortium name="DOE Joint Genome Institute"/>
            <person name="Kuo A."/>
            <person name="Kohler A."/>
            <person name="Costa M.D."/>
            <person name="Nagy L.G."/>
            <person name="Floudas D."/>
            <person name="Copeland A."/>
            <person name="Barry K.W."/>
            <person name="Cichocki N."/>
            <person name="Veneault-Fourrey C."/>
            <person name="LaButti K."/>
            <person name="Lindquist E.A."/>
            <person name="Lipzen A."/>
            <person name="Lundell T."/>
            <person name="Morin E."/>
            <person name="Murat C."/>
            <person name="Sun H."/>
            <person name="Tunlid A."/>
            <person name="Henrissat B."/>
            <person name="Grigoriev I.V."/>
            <person name="Hibbett D.S."/>
            <person name="Martin F."/>
            <person name="Nordberg H.P."/>
            <person name="Cantor M.N."/>
            <person name="Hua S.X."/>
        </authorList>
    </citation>
    <scope>NUCLEOTIDE SEQUENCE [LARGE SCALE GENOMIC DNA]</scope>
    <source>
        <strain evidence="1 3">441</strain>
    </source>
</reference>
<reference evidence="1" key="3">
    <citation type="submission" date="2015-02" db="EMBL/GenBank/DDBJ databases">
        <title>Evolutionary Origins and Diversification of the Mycorrhizal Mutualists.</title>
        <authorList>
            <consortium name="DOE Joint Genome Institute"/>
            <consortium name="Mycorrhizal Genomics Consortium"/>
            <person name="Kohler A."/>
            <person name="Kuo A."/>
            <person name="Nagy L.G."/>
            <person name="Floudas D."/>
            <person name="Copeland A."/>
            <person name="Barry K.W."/>
            <person name="Cichocki N."/>
            <person name="Veneault-Fourrey C."/>
            <person name="LaButti K."/>
            <person name="Lindquist E.A."/>
            <person name="Lipzen A."/>
            <person name="Lundell T."/>
            <person name="Morin E."/>
            <person name="Murat C."/>
            <person name="Riley R."/>
            <person name="Ohm R."/>
            <person name="Sun H."/>
            <person name="Tunlid A."/>
            <person name="Henrissat B."/>
            <person name="Grigoriev I.V."/>
            <person name="Hibbett D.S."/>
            <person name="Martin F."/>
        </authorList>
    </citation>
    <scope>NUCLEOTIDE SEQUENCE</scope>
    <source>
        <strain evidence="1">441</strain>
    </source>
</reference>
<dbReference type="HOGENOM" id="CLU_2741021_0_0_1"/>
<evidence type="ECO:0000313" key="3">
    <source>
        <dbReference type="Proteomes" id="UP000054018"/>
    </source>
</evidence>
<evidence type="ECO:0000313" key="2">
    <source>
        <dbReference type="EMBL" id="KIK10714.1"/>
    </source>
</evidence>
<keyword evidence="3" id="KW-1185">Reference proteome</keyword>
<dbReference type="Proteomes" id="UP000054018">
    <property type="component" value="Unassembled WGS sequence"/>
</dbReference>